<proteinExistence type="predicted"/>
<reference evidence="1" key="1">
    <citation type="submission" date="2021-05" db="EMBL/GenBank/DDBJ databases">
        <authorList>
            <person name="Alioto T."/>
            <person name="Alioto T."/>
            <person name="Gomez Garrido J."/>
        </authorList>
    </citation>
    <scope>NUCLEOTIDE SEQUENCE</scope>
</reference>
<dbReference type="AlphaFoldDB" id="A0A8D8XAT3"/>
<dbReference type="EMBL" id="HBUF01287689">
    <property type="protein sequence ID" value="CAG6688623.1"/>
    <property type="molecule type" value="Transcribed_RNA"/>
</dbReference>
<dbReference type="EMBL" id="HBUF01086891">
    <property type="protein sequence ID" value="CAG6634563.1"/>
    <property type="molecule type" value="Transcribed_RNA"/>
</dbReference>
<organism evidence="1">
    <name type="scientific">Cacopsylla melanoneura</name>
    <dbReference type="NCBI Taxonomy" id="428564"/>
    <lineage>
        <taxon>Eukaryota</taxon>
        <taxon>Metazoa</taxon>
        <taxon>Ecdysozoa</taxon>
        <taxon>Arthropoda</taxon>
        <taxon>Hexapoda</taxon>
        <taxon>Insecta</taxon>
        <taxon>Pterygota</taxon>
        <taxon>Neoptera</taxon>
        <taxon>Paraneoptera</taxon>
        <taxon>Hemiptera</taxon>
        <taxon>Sternorrhyncha</taxon>
        <taxon>Psylloidea</taxon>
        <taxon>Psyllidae</taxon>
        <taxon>Psyllinae</taxon>
        <taxon>Cacopsylla</taxon>
    </lineage>
</organism>
<dbReference type="EMBL" id="HBUF01287690">
    <property type="protein sequence ID" value="CAG6688625.1"/>
    <property type="molecule type" value="Transcribed_RNA"/>
</dbReference>
<sequence>MKTSSVLTWMRIRTTSTRSGAKWPISIIRRGMILFSVAGIQMTWRIQRETSPSFSTKLGLGIDVELSPLCCMIGAVAMMRMNLCLNDLVWSLAHTCLTN</sequence>
<dbReference type="EMBL" id="HBUF01578439">
    <property type="protein sequence ID" value="CAG6769284.1"/>
    <property type="molecule type" value="Transcribed_RNA"/>
</dbReference>
<evidence type="ECO:0000313" key="1">
    <source>
        <dbReference type="EMBL" id="CAG6688623.1"/>
    </source>
</evidence>
<name>A0A8D8XAT3_9HEMI</name>
<dbReference type="EMBL" id="HBUF01578438">
    <property type="protein sequence ID" value="CAG6769282.1"/>
    <property type="molecule type" value="Transcribed_RNA"/>
</dbReference>
<dbReference type="EMBL" id="HBUF01086890">
    <property type="protein sequence ID" value="CAG6634562.1"/>
    <property type="molecule type" value="Transcribed_RNA"/>
</dbReference>
<protein>
    <submittedName>
        <fullName evidence="1">Uncharacterized protein</fullName>
    </submittedName>
</protein>
<accession>A0A8D8XAT3</accession>